<dbReference type="GeneID" id="36560189"/>
<sequence length="465" mass="54781">MGFQSLPNELLDRIAYHADHESLLNLRLVCQSLSDICRKWLFQYTCVVPTDESCERFESILDHPELASCVTKVYLDTTKWDHEIEIEEYDSDDEDIESDSDGDEESDKHHVNEIWIPRWYSNLFNRLEELPRLRGVVLRFHHECQSPLWVEMMTDIIPQEPNFRRYVLKLFMESLALLPQPVRELGIHDLQNVNQSKEHIVENIRKVLGGLDTLRLNIANEHSKYYRPQDLQQDEPHRFFSELPSFWLKPTLANLEHLTLNSSNYFGFYPKFNPTGLHFPRIKTLAFGRLAFIHDSQLDWILSHADTLTELYLDNCPILYEVLIHDKERTYLDPASFASKEDLGDKHYATYDKRWYDYFNAINVGLPLLKHFRFGRCPYWRDGESTPFEQEQYIKISAPRDRYMVFCDGGESSPYMETTIYPEGVNLRTPRPDCYAEDQKALETLCAKLGQHAECDPIEDEFLHP</sequence>
<dbReference type="Pfam" id="PF00646">
    <property type="entry name" value="F-box"/>
    <property type="match status" value="1"/>
</dbReference>
<reference evidence="2 3" key="1">
    <citation type="submission" date="2016-12" db="EMBL/GenBank/DDBJ databases">
        <title>The genomes of Aspergillus section Nigri reveals drivers in fungal speciation.</title>
        <authorList>
            <consortium name="DOE Joint Genome Institute"/>
            <person name="Vesth T.C."/>
            <person name="Nybo J."/>
            <person name="Theobald S."/>
            <person name="Brandl J."/>
            <person name="Frisvad J.C."/>
            <person name="Nielsen K.F."/>
            <person name="Lyhne E.K."/>
            <person name="Kogle M.E."/>
            <person name="Kuo A."/>
            <person name="Riley R."/>
            <person name="Clum A."/>
            <person name="Nolan M."/>
            <person name="Lipzen A."/>
            <person name="Salamov A."/>
            <person name="Henrissat B."/>
            <person name="Wiebenga A."/>
            <person name="De Vries R.P."/>
            <person name="Grigoriev I.V."/>
            <person name="Mortensen U.H."/>
            <person name="Andersen M.R."/>
            <person name="Baker S.E."/>
        </authorList>
    </citation>
    <scope>NUCLEOTIDE SEQUENCE [LARGE SCALE GENOMIC DNA]</scope>
    <source>
        <strain evidence="2 3">IBT 23096</strain>
    </source>
</reference>
<dbReference type="EMBL" id="MSFO01000008">
    <property type="protein sequence ID" value="PLB45143.1"/>
    <property type="molecule type" value="Genomic_DNA"/>
</dbReference>
<dbReference type="AlphaFoldDB" id="A0A2I2FWY1"/>
<organism evidence="2 3">
    <name type="scientific">Aspergillus steynii IBT 23096</name>
    <dbReference type="NCBI Taxonomy" id="1392250"/>
    <lineage>
        <taxon>Eukaryota</taxon>
        <taxon>Fungi</taxon>
        <taxon>Dikarya</taxon>
        <taxon>Ascomycota</taxon>
        <taxon>Pezizomycotina</taxon>
        <taxon>Eurotiomycetes</taxon>
        <taxon>Eurotiomycetidae</taxon>
        <taxon>Eurotiales</taxon>
        <taxon>Aspergillaceae</taxon>
        <taxon>Aspergillus</taxon>
        <taxon>Aspergillus subgen. Circumdati</taxon>
    </lineage>
</organism>
<dbReference type="SUPFAM" id="SSF52047">
    <property type="entry name" value="RNI-like"/>
    <property type="match status" value="1"/>
</dbReference>
<keyword evidence="3" id="KW-1185">Reference proteome</keyword>
<proteinExistence type="predicted"/>
<dbReference type="PANTHER" id="PTHR42057:SF2">
    <property type="entry name" value="F-BOX DOMAIN PROTEIN (AFU_ORTHOLOGUE AFUA_4G00200)-RELATED"/>
    <property type="match status" value="1"/>
</dbReference>
<evidence type="ECO:0000313" key="3">
    <source>
        <dbReference type="Proteomes" id="UP000234275"/>
    </source>
</evidence>
<dbReference type="PANTHER" id="PTHR42057">
    <property type="entry name" value="F-BOX DOMAIN PROTEIN (AFU_ORTHOLOGUE AFUA_4G00200)"/>
    <property type="match status" value="1"/>
</dbReference>
<dbReference type="InterPro" id="IPR001810">
    <property type="entry name" value="F-box_dom"/>
</dbReference>
<dbReference type="CDD" id="cd09917">
    <property type="entry name" value="F-box_SF"/>
    <property type="match status" value="1"/>
</dbReference>
<protein>
    <recommendedName>
        <fullName evidence="1">F-box domain-containing protein</fullName>
    </recommendedName>
</protein>
<dbReference type="InterPro" id="IPR036047">
    <property type="entry name" value="F-box-like_dom_sf"/>
</dbReference>
<gene>
    <name evidence="2" type="ORF">P170DRAFT_467718</name>
</gene>
<dbReference type="SUPFAM" id="SSF81383">
    <property type="entry name" value="F-box domain"/>
    <property type="match status" value="1"/>
</dbReference>
<dbReference type="Proteomes" id="UP000234275">
    <property type="component" value="Unassembled WGS sequence"/>
</dbReference>
<dbReference type="PROSITE" id="PS50181">
    <property type="entry name" value="FBOX"/>
    <property type="match status" value="1"/>
</dbReference>
<name>A0A2I2FWY1_9EURO</name>
<evidence type="ECO:0000313" key="2">
    <source>
        <dbReference type="EMBL" id="PLB45143.1"/>
    </source>
</evidence>
<feature type="domain" description="F-box" evidence="1">
    <location>
        <begin position="1"/>
        <end position="45"/>
    </location>
</feature>
<dbReference type="VEuPathDB" id="FungiDB:P170DRAFT_467718"/>
<dbReference type="RefSeq" id="XP_024700445.1">
    <property type="nucleotide sequence ID" value="XM_024852491.1"/>
</dbReference>
<dbReference type="OrthoDB" id="3140657at2759"/>
<comment type="caution">
    <text evidence="2">The sequence shown here is derived from an EMBL/GenBank/DDBJ whole genome shotgun (WGS) entry which is preliminary data.</text>
</comment>
<accession>A0A2I2FWY1</accession>
<evidence type="ECO:0000259" key="1">
    <source>
        <dbReference type="PROSITE" id="PS50181"/>
    </source>
</evidence>